<dbReference type="SUPFAM" id="SSF54292">
    <property type="entry name" value="2Fe-2S ferredoxin-like"/>
    <property type="match status" value="1"/>
</dbReference>
<keyword evidence="9" id="KW-1185">Reference proteome</keyword>
<keyword evidence="4" id="KW-0408">Iron</keyword>
<dbReference type="RefSeq" id="XP_068360554.1">
    <property type="nucleotide sequence ID" value="XM_068503714.1"/>
</dbReference>
<reference evidence="8" key="1">
    <citation type="submission" date="2016-10" db="EMBL/GenBank/DDBJ databases">
        <authorList>
            <person name="Benchimol M."/>
            <person name="Almeida L.G."/>
            <person name="Vasconcelos A.T."/>
            <person name="Perreira-Neves A."/>
            <person name="Rosa I.A."/>
            <person name="Tasca T."/>
            <person name="Bogo M.R."/>
            <person name="de Souza W."/>
        </authorList>
    </citation>
    <scope>NUCLEOTIDE SEQUENCE [LARGE SCALE GENOMIC DNA]</scope>
    <source>
        <strain evidence="8">K</strain>
    </source>
</reference>
<evidence type="ECO:0000256" key="4">
    <source>
        <dbReference type="ARBA" id="ARBA00023004"/>
    </source>
</evidence>
<dbReference type="OrthoDB" id="268593at2759"/>
<comment type="similarity">
    <text evidence="1">Belongs to the adrenodoxin/putidaredoxin family.</text>
</comment>
<dbReference type="AlphaFoldDB" id="A0A1J4K901"/>
<dbReference type="InterPro" id="IPR001055">
    <property type="entry name" value="Adrenodoxin-like"/>
</dbReference>
<gene>
    <name evidence="8" type="primary">fdxB</name>
    <name evidence="8" type="ORF">TRFO_24369</name>
</gene>
<evidence type="ECO:0000256" key="1">
    <source>
        <dbReference type="ARBA" id="ARBA00010914"/>
    </source>
</evidence>
<dbReference type="PANTHER" id="PTHR23426">
    <property type="entry name" value="FERREDOXIN/ADRENODOXIN"/>
    <property type="match status" value="1"/>
</dbReference>
<protein>
    <submittedName>
        <fullName evidence="8">2Fe-2S ferredoxin</fullName>
    </submittedName>
</protein>
<dbReference type="Pfam" id="PF00111">
    <property type="entry name" value="Fer2"/>
    <property type="match status" value="1"/>
</dbReference>
<keyword evidence="5" id="KW-0411">Iron-sulfur</keyword>
<dbReference type="GO" id="GO:0046872">
    <property type="term" value="F:metal ion binding"/>
    <property type="evidence" value="ECO:0007669"/>
    <property type="project" value="UniProtKB-KW"/>
</dbReference>
<keyword evidence="3" id="KW-0479">Metal-binding</keyword>
<organism evidence="8 9">
    <name type="scientific">Tritrichomonas foetus</name>
    <dbReference type="NCBI Taxonomy" id="1144522"/>
    <lineage>
        <taxon>Eukaryota</taxon>
        <taxon>Metamonada</taxon>
        <taxon>Parabasalia</taxon>
        <taxon>Tritrichomonadida</taxon>
        <taxon>Tritrichomonadidae</taxon>
        <taxon>Tritrichomonas</taxon>
    </lineage>
</organism>
<keyword evidence="2" id="KW-0001">2Fe-2S</keyword>
<dbReference type="PANTHER" id="PTHR23426:SF65">
    <property type="entry name" value="FERREDOXIN-2, MITOCHONDRIAL"/>
    <property type="match status" value="1"/>
</dbReference>
<feature type="domain" description="2Fe-2S ferredoxin-type" evidence="7">
    <location>
        <begin position="8"/>
        <end position="82"/>
    </location>
</feature>
<proteinExistence type="inferred from homology"/>
<dbReference type="GeneID" id="94838418"/>
<evidence type="ECO:0000313" key="8">
    <source>
        <dbReference type="EMBL" id="OHT07418.1"/>
    </source>
</evidence>
<dbReference type="VEuPathDB" id="TrichDB:TRFO_24369"/>
<evidence type="ECO:0000256" key="5">
    <source>
        <dbReference type="ARBA" id="ARBA00023014"/>
    </source>
</evidence>
<evidence type="ECO:0000313" key="9">
    <source>
        <dbReference type="Proteomes" id="UP000179807"/>
    </source>
</evidence>
<evidence type="ECO:0000256" key="3">
    <source>
        <dbReference type="ARBA" id="ARBA00022723"/>
    </source>
</evidence>
<evidence type="ECO:0000259" key="7">
    <source>
        <dbReference type="Pfam" id="PF00111"/>
    </source>
</evidence>
<dbReference type="Gene3D" id="3.10.20.30">
    <property type="match status" value="1"/>
</dbReference>
<evidence type="ECO:0000256" key="6">
    <source>
        <dbReference type="ARBA" id="ARBA00034078"/>
    </source>
</evidence>
<dbReference type="InterPro" id="IPR036010">
    <property type="entry name" value="2Fe-2S_ferredoxin-like_sf"/>
</dbReference>
<name>A0A1J4K901_9EUKA</name>
<accession>A0A1J4K901</accession>
<dbReference type="InterPro" id="IPR012675">
    <property type="entry name" value="Beta-grasp_dom_sf"/>
</dbReference>
<comment type="cofactor">
    <cofactor evidence="6">
        <name>[2Fe-2S] cluster</name>
        <dbReference type="ChEBI" id="CHEBI:190135"/>
    </cofactor>
</comment>
<dbReference type="GO" id="GO:0009055">
    <property type="term" value="F:electron transfer activity"/>
    <property type="evidence" value="ECO:0007669"/>
    <property type="project" value="TreeGrafter"/>
</dbReference>
<comment type="caution">
    <text evidence="8">The sequence shown here is derived from an EMBL/GenBank/DDBJ whole genome shotgun (WGS) entry which is preliminary data.</text>
</comment>
<dbReference type="GO" id="GO:0005739">
    <property type="term" value="C:mitochondrion"/>
    <property type="evidence" value="ECO:0007669"/>
    <property type="project" value="TreeGrafter"/>
</dbReference>
<sequence length="98" mass="10272">MTIIGRGGEKIPVTFNEGDRLYDAIEDTPAKELQGNCGGNQICGGCHCILDAKVYTKPSEDEEDGLGSSVGVTSTSRLACNLTLTSDFDGTTITMGPL</sequence>
<dbReference type="InterPro" id="IPR001041">
    <property type="entry name" value="2Fe-2S_ferredoxin-type"/>
</dbReference>
<dbReference type="Proteomes" id="UP000179807">
    <property type="component" value="Unassembled WGS sequence"/>
</dbReference>
<dbReference type="GO" id="GO:0051537">
    <property type="term" value="F:2 iron, 2 sulfur cluster binding"/>
    <property type="evidence" value="ECO:0007669"/>
    <property type="project" value="UniProtKB-KW"/>
</dbReference>
<evidence type="ECO:0000256" key="2">
    <source>
        <dbReference type="ARBA" id="ARBA00022714"/>
    </source>
</evidence>
<dbReference type="EMBL" id="MLAK01000697">
    <property type="protein sequence ID" value="OHT07418.1"/>
    <property type="molecule type" value="Genomic_DNA"/>
</dbReference>
<dbReference type="GO" id="GO:0140647">
    <property type="term" value="P:P450-containing electron transport chain"/>
    <property type="evidence" value="ECO:0007669"/>
    <property type="project" value="InterPro"/>
</dbReference>